<protein>
    <submittedName>
        <fullName evidence="1">Putative DNA-binding protein YwzG</fullName>
    </submittedName>
</protein>
<dbReference type="Gene3D" id="1.10.10.10">
    <property type="entry name" value="Winged helix-like DNA-binding domain superfamily/Winged helix DNA-binding domain"/>
    <property type="match status" value="1"/>
</dbReference>
<evidence type="ECO:0000313" key="1">
    <source>
        <dbReference type="EMBL" id="SLK16660.1"/>
    </source>
</evidence>
<dbReference type="Proteomes" id="UP000190476">
    <property type="component" value="Chromosome I"/>
</dbReference>
<organism evidence="1 2">
    <name type="scientific">Clostridium chauvoei JF4335</name>
    <dbReference type="NCBI Taxonomy" id="1351755"/>
    <lineage>
        <taxon>Bacteria</taxon>
        <taxon>Bacillati</taxon>
        <taxon>Bacillota</taxon>
        <taxon>Clostridia</taxon>
        <taxon>Eubacteriales</taxon>
        <taxon>Clostridiaceae</taxon>
        <taxon>Clostridium</taxon>
    </lineage>
</organism>
<gene>
    <name evidence="1" type="ORF">CCH01_10890</name>
</gene>
<reference evidence="2" key="1">
    <citation type="submission" date="2017-03" db="EMBL/GenBank/DDBJ databases">
        <authorList>
            <person name="Falquet L."/>
            <person name="Falquet L."/>
        </authorList>
    </citation>
    <scope>NUCLEOTIDE SEQUENCE [LARGE SCALE GENOMIC DNA]</scope>
</reference>
<dbReference type="AlphaFoldDB" id="A0A1U6J8N9"/>
<dbReference type="GeneID" id="66302921"/>
<dbReference type="InterPro" id="IPR036388">
    <property type="entry name" value="WH-like_DNA-bd_sf"/>
</dbReference>
<evidence type="ECO:0000313" key="2">
    <source>
        <dbReference type="Proteomes" id="UP000190476"/>
    </source>
</evidence>
<sequence>MSKELLKGIINILILSTLPIKDSYGYEIAKTIKEKSNNVNHASDSIKKNY</sequence>
<keyword evidence="2" id="KW-1185">Reference proteome</keyword>
<name>A0A1U6J8N9_9CLOT</name>
<proteinExistence type="predicted"/>
<keyword evidence="1" id="KW-0238">DNA-binding</keyword>
<accession>A0A1U6J8N9</accession>
<dbReference type="EMBL" id="LT799839">
    <property type="protein sequence ID" value="SLK16660.1"/>
    <property type="molecule type" value="Genomic_DNA"/>
</dbReference>
<dbReference type="OrthoDB" id="9808017at2"/>
<dbReference type="GO" id="GO:0003677">
    <property type="term" value="F:DNA binding"/>
    <property type="evidence" value="ECO:0007669"/>
    <property type="project" value="UniProtKB-KW"/>
</dbReference>
<dbReference type="STRING" id="1351755.CCH01_10890"/>
<dbReference type="RefSeq" id="WP_131431612.1">
    <property type="nucleotide sequence ID" value="NZ_CBML010000006.1"/>
</dbReference>